<accession>A0A5D8QEZ9</accession>
<keyword evidence="2" id="KW-0282">Flagellum</keyword>
<dbReference type="AlphaFoldDB" id="A0A5D8QEZ9"/>
<dbReference type="SUPFAM" id="SSF101498">
    <property type="entry name" value="Anti-sigma factor FlgM"/>
    <property type="match status" value="1"/>
</dbReference>
<dbReference type="EMBL" id="VTPS01000002">
    <property type="protein sequence ID" value="TZE83145.1"/>
    <property type="molecule type" value="Genomic_DNA"/>
</dbReference>
<keyword evidence="2" id="KW-0969">Cilium</keyword>
<gene>
    <name evidence="2" type="ORF">FWJ32_02145</name>
</gene>
<keyword evidence="3" id="KW-1185">Reference proteome</keyword>
<protein>
    <submittedName>
        <fullName evidence="2">Flagellar biosynthesis anti-sigma factor FlgM</fullName>
    </submittedName>
</protein>
<comment type="caution">
    <text evidence="2">The sequence shown here is derived from an EMBL/GenBank/DDBJ whole genome shotgun (WGS) entry which is preliminary data.</text>
</comment>
<name>A0A5D8QEZ9_9THEO</name>
<dbReference type="Pfam" id="PF04316">
    <property type="entry name" value="FlgM"/>
    <property type="match status" value="1"/>
</dbReference>
<keyword evidence="2" id="KW-0966">Cell projection</keyword>
<organism evidence="2 3">
    <name type="scientific">Calorimonas adulescens</name>
    <dbReference type="NCBI Taxonomy" id="2606906"/>
    <lineage>
        <taxon>Bacteria</taxon>
        <taxon>Bacillati</taxon>
        <taxon>Bacillota</taxon>
        <taxon>Clostridia</taxon>
        <taxon>Thermoanaerobacterales</taxon>
        <taxon>Thermoanaerobacteraceae</taxon>
        <taxon>Calorimonas</taxon>
    </lineage>
</organism>
<sequence length="96" mass="10834">MMKVDGVNIREVLNTYNAVKQGRDRPLNDPKDKLEIGDFYKAIEKAKNVKLQPDPKIDKVKTSIKEGTYNVSSEEVAKKMVDNIMLSIRVKRGGAL</sequence>
<dbReference type="InterPro" id="IPR035890">
    <property type="entry name" value="Anti-sigma-28_factor_FlgM_sf"/>
</dbReference>
<evidence type="ECO:0000313" key="2">
    <source>
        <dbReference type="EMBL" id="TZE83145.1"/>
    </source>
</evidence>
<proteinExistence type="predicted"/>
<evidence type="ECO:0000313" key="3">
    <source>
        <dbReference type="Proteomes" id="UP000322976"/>
    </source>
</evidence>
<feature type="domain" description="Anti-sigma-28 factor FlgM C-terminal" evidence="1">
    <location>
        <begin position="32"/>
        <end position="82"/>
    </location>
</feature>
<evidence type="ECO:0000259" key="1">
    <source>
        <dbReference type="Pfam" id="PF04316"/>
    </source>
</evidence>
<dbReference type="InterPro" id="IPR031316">
    <property type="entry name" value="FlgM_C"/>
</dbReference>
<dbReference type="Proteomes" id="UP000322976">
    <property type="component" value="Unassembled WGS sequence"/>
</dbReference>
<reference evidence="2 3" key="1">
    <citation type="submission" date="2019-08" db="EMBL/GenBank/DDBJ databases">
        <title>Calorimonas adulescens gen. nov., sp. nov., an anaerobic thermophilic bacterium from Sakhalin hot spring.</title>
        <authorList>
            <person name="Khomyakova M.A."/>
            <person name="Merkel A.Y."/>
            <person name="Novikov A."/>
            <person name="Bonch-Osmolovskaya E.A."/>
            <person name="Slobodkin A.I."/>
        </authorList>
    </citation>
    <scope>NUCLEOTIDE SEQUENCE [LARGE SCALE GENOMIC DNA]</scope>
    <source>
        <strain evidence="2 3">A05MB</strain>
    </source>
</reference>